<dbReference type="GeneID" id="80903765"/>
<name>A0A9W8XTW9_9PLEO</name>
<dbReference type="OrthoDB" id="4424523at2759"/>
<reference evidence="1" key="1">
    <citation type="submission" date="2022-10" db="EMBL/GenBank/DDBJ databases">
        <title>Tapping the CABI collections for fungal endophytes: first genome assemblies for Collariella, Neodidymelliopsis, Ascochyta clinopodiicola, Didymella pomorum, Didymosphaeria variabile, Neocosmospora piperis and Neocucurbitaria cava.</title>
        <authorList>
            <person name="Hill R."/>
        </authorList>
    </citation>
    <scope>NUCLEOTIDE SEQUENCE</scope>
    <source>
        <strain evidence="1">IMI 356815</strain>
    </source>
</reference>
<dbReference type="AlphaFoldDB" id="A0A9W8XTW9"/>
<dbReference type="EMBL" id="JAPEUX010000001">
    <property type="protein sequence ID" value="KAJ4359679.1"/>
    <property type="molecule type" value="Genomic_DNA"/>
</dbReference>
<protein>
    <submittedName>
        <fullName evidence="1">Uncharacterized protein</fullName>
    </submittedName>
</protein>
<proteinExistence type="predicted"/>
<comment type="caution">
    <text evidence="1">The sequence shown here is derived from an EMBL/GenBank/DDBJ whole genome shotgun (WGS) entry which is preliminary data.</text>
</comment>
<sequence>MPDQDCVFLREQLSRFPGSKLGFMIYRLTYKDDEEWTRFMAYFKSRTHKNLEESGDEDLIPHISWDVHEDPAMEGAPSSQVRAHFRERVESLTTNCVDRSIQDAESDDATAWEKAFMMLVSIEEEEDWTHVALSSVFPRVYSLLEGPGWDVIGREGVFNS</sequence>
<organism evidence="1 2">
    <name type="scientific">Didymosphaeria variabile</name>
    <dbReference type="NCBI Taxonomy" id="1932322"/>
    <lineage>
        <taxon>Eukaryota</taxon>
        <taxon>Fungi</taxon>
        <taxon>Dikarya</taxon>
        <taxon>Ascomycota</taxon>
        <taxon>Pezizomycotina</taxon>
        <taxon>Dothideomycetes</taxon>
        <taxon>Pleosporomycetidae</taxon>
        <taxon>Pleosporales</taxon>
        <taxon>Massarineae</taxon>
        <taxon>Didymosphaeriaceae</taxon>
        <taxon>Didymosphaeria</taxon>
    </lineage>
</organism>
<dbReference type="Proteomes" id="UP001140513">
    <property type="component" value="Unassembled WGS sequence"/>
</dbReference>
<dbReference type="RefSeq" id="XP_056075881.1">
    <property type="nucleotide sequence ID" value="XM_056209059.1"/>
</dbReference>
<evidence type="ECO:0000313" key="2">
    <source>
        <dbReference type="Proteomes" id="UP001140513"/>
    </source>
</evidence>
<evidence type="ECO:0000313" key="1">
    <source>
        <dbReference type="EMBL" id="KAJ4359679.1"/>
    </source>
</evidence>
<keyword evidence="2" id="KW-1185">Reference proteome</keyword>
<accession>A0A9W8XTW9</accession>
<gene>
    <name evidence="1" type="ORF">N0V89_000235</name>
</gene>